<comment type="caution">
    <text evidence="4">The sequence shown here is derived from an EMBL/GenBank/DDBJ whole genome shotgun (WGS) entry which is preliminary data.</text>
</comment>
<dbReference type="InterPro" id="IPR002885">
    <property type="entry name" value="PPR_rpt"/>
</dbReference>
<feature type="repeat" description="PPR" evidence="3">
    <location>
        <begin position="521"/>
        <end position="555"/>
    </location>
</feature>
<dbReference type="Pfam" id="PF01535">
    <property type="entry name" value="PPR"/>
    <property type="match status" value="5"/>
</dbReference>
<feature type="repeat" description="PPR" evidence="3">
    <location>
        <begin position="487"/>
        <end position="517"/>
    </location>
</feature>
<evidence type="ECO:0000256" key="1">
    <source>
        <dbReference type="ARBA" id="ARBA00007626"/>
    </source>
</evidence>
<evidence type="ECO:0000256" key="2">
    <source>
        <dbReference type="ARBA" id="ARBA00022737"/>
    </source>
</evidence>
<evidence type="ECO:0000256" key="3">
    <source>
        <dbReference type="PROSITE-ProRule" id="PRU00708"/>
    </source>
</evidence>
<sequence>MPNCSSSSTLSSPLKWRRAAAHRALAAQLSSFLLHHKNALSILRSKIPLLPRPFPSSLLRRILTRNLYHPAVSLRFFLFARSHLSFSPGLTDLSTISSILVAAGHLSTAAGLFSPILLSHPPPTVLKSLLRSSSYCNISQSIVLSFVLELYCEFPSANAMETFMTMRDSRLVPSIRSVSKFLTYLNSIGEIDKAWSVFAAALRLGTEMDDGIWEVLLRLLLQDGKLQRAEILLNSGFGERPSSYDLVVDSYACRREFAAAMRVLNGMEQRGFSPKLGTLSSVLEGSCRFGDLKLAGLIMKEMAVKGLLPMAPTFDFDWIIARFCEMGKCFSSMMIFEKARRANYNLGDASYASMLGALAQKWQTNEAMKVFDIMSQRGISLDHGGLDLFVSGICNGEPQDEVDTVIMDVMRDGFLPKSSDLSRYLTENCSKGRWKEATELLDLALDKGMLLDSSCCCSLLNHFCKNGLLDLAIGLHKRVRGLGGFLNSKSYNELLEALVMDGRTAESIEIFDFMREKNVFSSFSFVIMIHTLLHEKELRKAMTLHDEMLKLGLKPDTAIYRRMILGFQ</sequence>
<feature type="repeat" description="PPR" evidence="3">
    <location>
        <begin position="240"/>
        <end position="274"/>
    </location>
</feature>
<organism evidence="4 5">
    <name type="scientific">Platanthera guangdongensis</name>
    <dbReference type="NCBI Taxonomy" id="2320717"/>
    <lineage>
        <taxon>Eukaryota</taxon>
        <taxon>Viridiplantae</taxon>
        <taxon>Streptophyta</taxon>
        <taxon>Embryophyta</taxon>
        <taxon>Tracheophyta</taxon>
        <taxon>Spermatophyta</taxon>
        <taxon>Magnoliopsida</taxon>
        <taxon>Liliopsida</taxon>
        <taxon>Asparagales</taxon>
        <taxon>Orchidaceae</taxon>
        <taxon>Orchidoideae</taxon>
        <taxon>Orchideae</taxon>
        <taxon>Orchidinae</taxon>
        <taxon>Platanthera</taxon>
    </lineage>
</organism>
<dbReference type="EMBL" id="JBBWWR010000004">
    <property type="protein sequence ID" value="KAK8967966.1"/>
    <property type="molecule type" value="Genomic_DNA"/>
</dbReference>
<dbReference type="PROSITE" id="PS51375">
    <property type="entry name" value="PPR"/>
    <property type="match status" value="4"/>
</dbReference>
<evidence type="ECO:0000313" key="4">
    <source>
        <dbReference type="EMBL" id="KAK8967966.1"/>
    </source>
</evidence>
<gene>
    <name evidence="4" type="ORF">KSP40_PGU009313</name>
</gene>
<dbReference type="NCBIfam" id="TIGR00756">
    <property type="entry name" value="PPR"/>
    <property type="match status" value="2"/>
</dbReference>
<protein>
    <submittedName>
        <fullName evidence="4">Pentatricopeptide repeat-containing protein</fullName>
    </submittedName>
</protein>
<dbReference type="Gene3D" id="1.25.40.10">
    <property type="entry name" value="Tetratricopeptide repeat domain"/>
    <property type="match status" value="4"/>
</dbReference>
<dbReference type="PANTHER" id="PTHR47936">
    <property type="entry name" value="PPR_LONG DOMAIN-CONTAINING PROTEIN"/>
    <property type="match status" value="1"/>
</dbReference>
<name>A0ABR2MV52_9ASPA</name>
<dbReference type="Proteomes" id="UP001412067">
    <property type="component" value="Unassembled WGS sequence"/>
</dbReference>
<keyword evidence="5" id="KW-1185">Reference proteome</keyword>
<evidence type="ECO:0000313" key="5">
    <source>
        <dbReference type="Proteomes" id="UP001412067"/>
    </source>
</evidence>
<keyword evidence="2" id="KW-0677">Repeat</keyword>
<comment type="similarity">
    <text evidence="1">Belongs to the PPR family. P subfamily.</text>
</comment>
<reference evidence="4 5" key="1">
    <citation type="journal article" date="2022" name="Nat. Plants">
        <title>Genomes of leafy and leafless Platanthera orchids illuminate the evolution of mycoheterotrophy.</title>
        <authorList>
            <person name="Li M.H."/>
            <person name="Liu K.W."/>
            <person name="Li Z."/>
            <person name="Lu H.C."/>
            <person name="Ye Q.L."/>
            <person name="Zhang D."/>
            <person name="Wang J.Y."/>
            <person name="Li Y.F."/>
            <person name="Zhong Z.M."/>
            <person name="Liu X."/>
            <person name="Yu X."/>
            <person name="Liu D.K."/>
            <person name="Tu X.D."/>
            <person name="Liu B."/>
            <person name="Hao Y."/>
            <person name="Liao X.Y."/>
            <person name="Jiang Y.T."/>
            <person name="Sun W.H."/>
            <person name="Chen J."/>
            <person name="Chen Y.Q."/>
            <person name="Ai Y."/>
            <person name="Zhai J.W."/>
            <person name="Wu S.S."/>
            <person name="Zhou Z."/>
            <person name="Hsiao Y.Y."/>
            <person name="Wu W.L."/>
            <person name="Chen Y.Y."/>
            <person name="Lin Y.F."/>
            <person name="Hsu J.L."/>
            <person name="Li C.Y."/>
            <person name="Wang Z.W."/>
            <person name="Zhao X."/>
            <person name="Zhong W.Y."/>
            <person name="Ma X.K."/>
            <person name="Ma L."/>
            <person name="Huang J."/>
            <person name="Chen G.Z."/>
            <person name="Huang M.Z."/>
            <person name="Huang L."/>
            <person name="Peng D.H."/>
            <person name="Luo Y.B."/>
            <person name="Zou S.Q."/>
            <person name="Chen S.P."/>
            <person name="Lan S."/>
            <person name="Tsai W.C."/>
            <person name="Van de Peer Y."/>
            <person name="Liu Z.J."/>
        </authorList>
    </citation>
    <scope>NUCLEOTIDE SEQUENCE [LARGE SCALE GENOMIC DNA]</scope>
    <source>
        <strain evidence="4">Lor288</strain>
    </source>
</reference>
<accession>A0ABR2MV52</accession>
<feature type="repeat" description="PPR" evidence="3">
    <location>
        <begin position="347"/>
        <end position="381"/>
    </location>
</feature>
<dbReference type="InterPro" id="IPR011990">
    <property type="entry name" value="TPR-like_helical_dom_sf"/>
</dbReference>
<dbReference type="PANTHER" id="PTHR47936:SF3">
    <property type="entry name" value="PENTACOTRIPEPTIDE-REPEAT REGION OF PRORP DOMAIN-CONTAINING PROTEIN"/>
    <property type="match status" value="1"/>
</dbReference>
<proteinExistence type="inferred from homology"/>